<organism evidence="1 2">
    <name type="scientific">Litchfieldia luteola</name>
    <dbReference type="NCBI Taxonomy" id="682179"/>
    <lineage>
        <taxon>Bacteria</taxon>
        <taxon>Bacillati</taxon>
        <taxon>Bacillota</taxon>
        <taxon>Bacilli</taxon>
        <taxon>Bacillales</taxon>
        <taxon>Bacillaceae</taxon>
        <taxon>Litchfieldia</taxon>
    </lineage>
</organism>
<protein>
    <submittedName>
        <fullName evidence="1">Uncharacterized protein</fullName>
    </submittedName>
</protein>
<evidence type="ECO:0000313" key="2">
    <source>
        <dbReference type="Proteomes" id="UP001516662"/>
    </source>
</evidence>
<reference evidence="1 2" key="1">
    <citation type="submission" date="2020-10" db="EMBL/GenBank/DDBJ databases">
        <title>Bacillus sp. HD4P25, an endophyte from a halophyte.</title>
        <authorList>
            <person name="Sun J.-Q."/>
        </authorList>
    </citation>
    <scope>NUCLEOTIDE SEQUENCE [LARGE SCALE GENOMIC DNA]</scope>
    <source>
        <strain evidence="1 2">YIM 93174</strain>
    </source>
</reference>
<evidence type="ECO:0000313" key="1">
    <source>
        <dbReference type="EMBL" id="MBE4907114.1"/>
    </source>
</evidence>
<sequence>MVDLKTLIKNNLDNSPHIANELVEVTAIRNKARLYSFLQSPDCEIDCFESILKMVRHIFPDQEFEIMDSYIRTLDPNQVLARHSLEYADCNRLDGLYEYMLDKLKRSKHRESQDWARLHEVELRRARGEITNDDFPDIVNQLKFKSPEMKVYSQIVLMYCYYDLRKVQKMKDAAPAIQKQISKLKSPFIRTSFMLRLALIMTGVSYHLGEIENIRLYGEKILDQPGGNRLKGLVHQFIGNSYIFSNYDRSLYHLTLSEKYCNNERLAFAIKRSRNFLANYWGELPPYLDFESKEIPDIHEVVFHHIRSGRMIEALNLLKSTDWESLTLNQKGFHMFYKGMAVNDRNCFLESVQYFTEANERYYIHLPLLELERIGENPEIVRALRLK</sequence>
<gene>
    <name evidence="1" type="ORF">IMZ08_03455</name>
</gene>
<keyword evidence="2" id="KW-1185">Reference proteome</keyword>
<proteinExistence type="predicted"/>
<dbReference type="RefSeq" id="WP_193534591.1">
    <property type="nucleotide sequence ID" value="NZ_JADCLJ010000007.1"/>
</dbReference>
<comment type="caution">
    <text evidence="1">The sequence shown here is derived from an EMBL/GenBank/DDBJ whole genome shotgun (WGS) entry which is preliminary data.</text>
</comment>
<name>A0ABR9QF48_9BACI</name>
<accession>A0ABR9QF48</accession>
<dbReference type="Proteomes" id="UP001516662">
    <property type="component" value="Unassembled WGS sequence"/>
</dbReference>
<dbReference type="InterPro" id="IPR047705">
    <property type="entry name" value="AimR-like"/>
</dbReference>
<dbReference type="EMBL" id="JADCLJ010000007">
    <property type="protein sequence ID" value="MBE4907114.1"/>
    <property type="molecule type" value="Genomic_DNA"/>
</dbReference>
<dbReference type="NCBIfam" id="NF038310">
    <property type="entry name" value="lysogeny_AimR"/>
    <property type="match status" value="1"/>
</dbReference>
<dbReference type="Pfam" id="PF22871">
    <property type="entry name" value="AimR"/>
    <property type="match status" value="1"/>
</dbReference>